<reference evidence="4 5" key="2">
    <citation type="submission" date="2024-05" db="EMBL/GenBank/DDBJ databases">
        <authorList>
            <person name="Chen Y."/>
            <person name="Shah S."/>
            <person name="Dougan E. K."/>
            <person name="Thang M."/>
            <person name="Chan C."/>
        </authorList>
    </citation>
    <scope>NUCLEOTIDE SEQUENCE [LARGE SCALE GENOMIC DNA]</scope>
</reference>
<dbReference type="AlphaFoldDB" id="A0A9P1G380"/>
<proteinExistence type="predicted"/>
<protein>
    <submittedName>
        <fullName evidence="4">SANT and BTB domain regulator of class switch recombination (SANT and BTB domain regulator of CSR)</fullName>
    </submittedName>
</protein>
<dbReference type="OrthoDB" id="550012at2759"/>
<evidence type="ECO:0000313" key="4">
    <source>
        <dbReference type="EMBL" id="CAL4785208.1"/>
    </source>
</evidence>
<dbReference type="InterPro" id="IPR021777">
    <property type="entry name" value="SANBR_BTB"/>
</dbReference>
<evidence type="ECO:0000256" key="1">
    <source>
        <dbReference type="SAM" id="MobiDB-lite"/>
    </source>
</evidence>
<sequence>MSLTDLGSRESIGSLGKGDTVIHVIDDIRQIRKDFFCKQSQLLEHMKYFEACLVGVSPDDEVEISVHCDIKVFEWLAEYMDGSREVSTLETKDVVSILISADFLQMRALVEECIERMYGSLEHILALPLDLGCLPERLVLSLAAYFDLSTLEKLEDKHDRLKSRLYAHKLQEILSMEEHVFFCCSRCRRIFTAEERKLQICPQAPASGEAPSMSSVPTLLQHSIDSTWDVGEYVHQLREIHSWSQLFWKIWGRLQHFQCKICKVTFTGLELHQCRYHPEPAVRLPESDSVLHPCCDVVEGGSGCQVRSHQPFCESSVDEVALDCILRHQDDFGHDDHLLFVPAASSSESNESKGAAGATWKTEEDLEVTLPELRARYCCEPAPEHSATAPSSQVRPLKRRPQSAPRTPRAEVNSSALEYRLQRSPFSDASDFQNLLREDLTETSSSRGPSFFEPKLPKGVSSQRKLHHMMDVLREDDRRRMDELTTKIYACRAKSALAKAQLAAPNSAASQAHKLSWMVQGWSSEDALKFENRPRRRR</sequence>
<dbReference type="SUPFAM" id="SSF54695">
    <property type="entry name" value="POZ domain"/>
    <property type="match status" value="1"/>
</dbReference>
<dbReference type="PANTHER" id="PTHR20946">
    <property type="entry name" value="SANT AND BTB DOMAIN REGULATOR OF CLASS SWITCH RECOMBINATION"/>
    <property type="match status" value="1"/>
</dbReference>
<comment type="caution">
    <text evidence="3">The sequence shown here is derived from an EMBL/GenBank/DDBJ whole genome shotgun (WGS) entry which is preliminary data.</text>
</comment>
<dbReference type="EMBL" id="CAMXCT030002391">
    <property type="protein sequence ID" value="CAL4785208.1"/>
    <property type="molecule type" value="Genomic_DNA"/>
</dbReference>
<evidence type="ECO:0000259" key="2">
    <source>
        <dbReference type="Pfam" id="PF11822"/>
    </source>
</evidence>
<feature type="domain" description="SANT and BTB" evidence="2">
    <location>
        <begin position="21"/>
        <end position="114"/>
    </location>
</feature>
<dbReference type="Gene3D" id="3.30.710.10">
    <property type="entry name" value="Potassium Channel Kv1.1, Chain A"/>
    <property type="match status" value="1"/>
</dbReference>
<dbReference type="InterPro" id="IPR011333">
    <property type="entry name" value="SKP1/BTB/POZ_sf"/>
</dbReference>
<feature type="region of interest" description="Disordered" evidence="1">
    <location>
        <begin position="382"/>
        <end position="415"/>
    </location>
</feature>
<name>A0A9P1G380_9DINO</name>
<feature type="region of interest" description="Disordered" evidence="1">
    <location>
        <begin position="343"/>
        <end position="364"/>
    </location>
</feature>
<dbReference type="Proteomes" id="UP001152797">
    <property type="component" value="Unassembled WGS sequence"/>
</dbReference>
<dbReference type="EMBL" id="CAMXCT020002391">
    <property type="protein sequence ID" value="CAL1151271.1"/>
    <property type="molecule type" value="Genomic_DNA"/>
</dbReference>
<gene>
    <name evidence="3" type="ORF">C1SCF055_LOCUS24234</name>
</gene>
<keyword evidence="5" id="KW-1185">Reference proteome</keyword>
<evidence type="ECO:0000313" key="3">
    <source>
        <dbReference type="EMBL" id="CAI3997896.1"/>
    </source>
</evidence>
<organism evidence="3">
    <name type="scientific">Cladocopium goreaui</name>
    <dbReference type="NCBI Taxonomy" id="2562237"/>
    <lineage>
        <taxon>Eukaryota</taxon>
        <taxon>Sar</taxon>
        <taxon>Alveolata</taxon>
        <taxon>Dinophyceae</taxon>
        <taxon>Suessiales</taxon>
        <taxon>Symbiodiniaceae</taxon>
        <taxon>Cladocopium</taxon>
    </lineage>
</organism>
<dbReference type="Pfam" id="PF11822">
    <property type="entry name" value="BTB_SANBR"/>
    <property type="match status" value="1"/>
</dbReference>
<dbReference type="PANTHER" id="PTHR20946:SF0">
    <property type="entry name" value="SANT AND BTB DOMAIN REGULATOR OF CLASS SWITCH RECOMBINATION"/>
    <property type="match status" value="1"/>
</dbReference>
<feature type="region of interest" description="Disordered" evidence="1">
    <location>
        <begin position="440"/>
        <end position="464"/>
    </location>
</feature>
<accession>A0A9P1G380</accession>
<evidence type="ECO:0000313" key="5">
    <source>
        <dbReference type="Proteomes" id="UP001152797"/>
    </source>
</evidence>
<dbReference type="InterPro" id="IPR045902">
    <property type="entry name" value="SANBR-like"/>
</dbReference>
<dbReference type="EMBL" id="CAMXCT010002391">
    <property type="protein sequence ID" value="CAI3997896.1"/>
    <property type="molecule type" value="Genomic_DNA"/>
</dbReference>
<reference evidence="3" key="1">
    <citation type="submission" date="2022-10" db="EMBL/GenBank/DDBJ databases">
        <authorList>
            <person name="Chen Y."/>
            <person name="Dougan E. K."/>
            <person name="Chan C."/>
            <person name="Rhodes N."/>
            <person name="Thang M."/>
        </authorList>
    </citation>
    <scope>NUCLEOTIDE SEQUENCE</scope>
</reference>